<dbReference type="PROSITE" id="PS51375">
    <property type="entry name" value="PPR"/>
    <property type="match status" value="5"/>
</dbReference>
<dbReference type="InterPro" id="IPR002885">
    <property type="entry name" value="PPR_rpt"/>
</dbReference>
<dbReference type="FunFam" id="1.25.40.10:FF:000690">
    <property type="entry name" value="Pentatricopeptide repeat-containing protein"/>
    <property type="match status" value="1"/>
</dbReference>
<dbReference type="FunFam" id="1.25.40.10:FF:000348">
    <property type="entry name" value="Pentatricopeptide repeat-containing protein chloroplastic"/>
    <property type="match status" value="1"/>
</dbReference>
<evidence type="ECO:0000313" key="6">
    <source>
        <dbReference type="Proteomes" id="UP001157418"/>
    </source>
</evidence>
<keyword evidence="3" id="KW-0809">Transit peptide</keyword>
<dbReference type="Pfam" id="PF01535">
    <property type="entry name" value="PPR"/>
    <property type="match status" value="4"/>
</dbReference>
<evidence type="ECO:0000256" key="3">
    <source>
        <dbReference type="ARBA" id="ARBA00022946"/>
    </source>
</evidence>
<accession>A0AAU9PS67</accession>
<feature type="repeat" description="PPR" evidence="4">
    <location>
        <begin position="286"/>
        <end position="316"/>
    </location>
</feature>
<comment type="caution">
    <text evidence="5">The sequence shown here is derived from an EMBL/GenBank/DDBJ whole genome shotgun (WGS) entry which is preliminary data.</text>
</comment>
<protein>
    <submittedName>
        <fullName evidence="5">Uncharacterized protein</fullName>
    </submittedName>
</protein>
<keyword evidence="2" id="KW-0677">Repeat</keyword>
<evidence type="ECO:0000313" key="5">
    <source>
        <dbReference type="EMBL" id="CAH1452614.1"/>
    </source>
</evidence>
<dbReference type="InterPro" id="IPR046960">
    <property type="entry name" value="PPR_At4g14850-like_plant"/>
</dbReference>
<name>A0AAU9PS67_9ASTR</name>
<organism evidence="5 6">
    <name type="scientific">Lactuca virosa</name>
    <dbReference type="NCBI Taxonomy" id="75947"/>
    <lineage>
        <taxon>Eukaryota</taxon>
        <taxon>Viridiplantae</taxon>
        <taxon>Streptophyta</taxon>
        <taxon>Embryophyta</taxon>
        <taxon>Tracheophyta</taxon>
        <taxon>Spermatophyta</taxon>
        <taxon>Magnoliopsida</taxon>
        <taxon>eudicotyledons</taxon>
        <taxon>Gunneridae</taxon>
        <taxon>Pentapetalae</taxon>
        <taxon>asterids</taxon>
        <taxon>campanulids</taxon>
        <taxon>Asterales</taxon>
        <taxon>Asteraceae</taxon>
        <taxon>Cichorioideae</taxon>
        <taxon>Cichorieae</taxon>
        <taxon>Lactucinae</taxon>
        <taxon>Lactuca</taxon>
    </lineage>
</organism>
<dbReference type="Pfam" id="PF20431">
    <property type="entry name" value="E_motif"/>
    <property type="match status" value="1"/>
</dbReference>
<feature type="repeat" description="PPR" evidence="4">
    <location>
        <begin position="449"/>
        <end position="483"/>
    </location>
</feature>
<dbReference type="PANTHER" id="PTHR47926:SF436">
    <property type="entry name" value="PENTATRICOPEPTIDE REPEAT-CONTAINING PROTEIN ELI1, CHLOROPLASTIC-LIKE ISOFORM X2"/>
    <property type="match status" value="1"/>
</dbReference>
<feature type="repeat" description="PPR" evidence="4">
    <location>
        <begin position="216"/>
        <end position="250"/>
    </location>
</feature>
<feature type="repeat" description="PPR" evidence="4">
    <location>
        <begin position="418"/>
        <end position="448"/>
    </location>
</feature>
<feature type="repeat" description="PPR" evidence="4">
    <location>
        <begin position="317"/>
        <end position="351"/>
    </location>
</feature>
<dbReference type="NCBIfam" id="TIGR00756">
    <property type="entry name" value="PPR"/>
    <property type="match status" value="5"/>
</dbReference>
<dbReference type="PANTHER" id="PTHR47926">
    <property type="entry name" value="PENTATRICOPEPTIDE REPEAT-CONTAINING PROTEIN"/>
    <property type="match status" value="1"/>
</dbReference>
<dbReference type="GO" id="GO:0009451">
    <property type="term" value="P:RNA modification"/>
    <property type="evidence" value="ECO:0007669"/>
    <property type="project" value="InterPro"/>
</dbReference>
<dbReference type="AlphaFoldDB" id="A0AAU9PS67"/>
<gene>
    <name evidence="5" type="ORF">LVIROSA_LOCUS37903</name>
</gene>
<evidence type="ECO:0000256" key="2">
    <source>
        <dbReference type="ARBA" id="ARBA00022737"/>
    </source>
</evidence>
<dbReference type="FunFam" id="1.25.40.10:FF:000576">
    <property type="entry name" value="Pentatricopeptide repeat-containing protein, chloroplastic"/>
    <property type="match status" value="1"/>
</dbReference>
<dbReference type="InterPro" id="IPR011990">
    <property type="entry name" value="TPR-like_helical_dom_sf"/>
</dbReference>
<dbReference type="Gene3D" id="1.25.40.10">
    <property type="entry name" value="Tetratricopeptide repeat domain"/>
    <property type="match status" value="5"/>
</dbReference>
<dbReference type="SUPFAM" id="SSF48452">
    <property type="entry name" value="TPR-like"/>
    <property type="match status" value="1"/>
</dbReference>
<evidence type="ECO:0000256" key="4">
    <source>
        <dbReference type="PROSITE-ProRule" id="PRU00708"/>
    </source>
</evidence>
<dbReference type="Proteomes" id="UP001157418">
    <property type="component" value="Unassembled WGS sequence"/>
</dbReference>
<comment type="similarity">
    <text evidence="1">Belongs to the PPR family. PCMP-H subfamily.</text>
</comment>
<reference evidence="5 6" key="1">
    <citation type="submission" date="2022-01" db="EMBL/GenBank/DDBJ databases">
        <authorList>
            <person name="Xiong W."/>
            <person name="Schranz E."/>
        </authorList>
    </citation>
    <scope>NUCLEOTIDE SEQUENCE [LARGE SCALE GENOMIC DNA]</scope>
</reference>
<dbReference type="Pfam" id="PF13041">
    <property type="entry name" value="PPR_2"/>
    <property type="match status" value="3"/>
</dbReference>
<proteinExistence type="inferred from homology"/>
<evidence type="ECO:0000256" key="1">
    <source>
        <dbReference type="ARBA" id="ARBA00006643"/>
    </source>
</evidence>
<sequence length="672" mass="75828">MIISYMRFLHYTHKPHPNLLLTFSFQTRSLLPLKEEPTNWNTTHSFVLSNPLLSLLEKCKSMTQMKQIQTQMIITGLISDGLAASRLIAFCAISESRNLDYCTRILNNLQNVNVFSLNVTIKGYYESEKPEESLLLYKEMLTKSKGLRPDNYTYPLLLKCCAKLSLIQMGFGVIGHVIHLGFDSDMYVNNSVIHFLVLCGELDNAQKVFDESCLRDLVSWNSIINGYVKSGKPWEALRLFHQMKKEGIKPDEVTMIGVISSCVQLENLNLGKEFHQYIEQNQIKMTIPLVNTLMDMYVKCGNIEAAESLFNKMSKKTIVSLTTMIVGYGKFGHVEAAKKLFDEMPEKGVVQWNAMIGVYIQSKRYKDALATFQEFQTTMVKPDWVTMVHCLSACTQLGALDLGIWLHHYITKHHLPINIALGTALVDMYAKCGNIAKALQVFDEMPNRNSQTWTTIIVGLAYHGNAHDAVSCFWDMINVGITPDDVTFVGVLSACCHGGLVNEGRKIFTQMTSKFNVSPKCKHYSCMVDILGRAGLLEEAEEVIKSMPIVADDGVWGALFFACRVHGNVEMGERAGFKLLELDPSDSGNYVLLGNMYREAKMFEKAMEVRKLMRERGVEKTPGCSSIEVNGNVHEFIVRDKSHPYYQEIVECLVHLAKQVKGFGDVGLKLFK</sequence>
<dbReference type="InterPro" id="IPR046848">
    <property type="entry name" value="E_motif"/>
</dbReference>
<dbReference type="FunFam" id="1.25.40.10:FF:000462">
    <property type="entry name" value="Pentatricopeptide repeat-containing protein, chloroplastic"/>
    <property type="match status" value="1"/>
</dbReference>
<keyword evidence="6" id="KW-1185">Reference proteome</keyword>
<dbReference type="GO" id="GO:0003729">
    <property type="term" value="F:mRNA binding"/>
    <property type="evidence" value="ECO:0007669"/>
    <property type="project" value="UniProtKB-ARBA"/>
</dbReference>
<dbReference type="EMBL" id="CAKMRJ010005745">
    <property type="protein sequence ID" value="CAH1452614.1"/>
    <property type="molecule type" value="Genomic_DNA"/>
</dbReference>